<dbReference type="GO" id="GO:0006352">
    <property type="term" value="P:DNA-templated transcription initiation"/>
    <property type="evidence" value="ECO:0007669"/>
    <property type="project" value="InterPro"/>
</dbReference>
<organism evidence="3">
    <name type="scientific">Neisseria gonorrhoeae</name>
    <dbReference type="NCBI Taxonomy" id="485"/>
    <lineage>
        <taxon>Bacteria</taxon>
        <taxon>Pseudomonadati</taxon>
        <taxon>Pseudomonadota</taxon>
        <taxon>Betaproteobacteria</taxon>
        <taxon>Neisseriales</taxon>
        <taxon>Neisseriaceae</taxon>
        <taxon>Neisseria</taxon>
    </lineage>
</organism>
<feature type="compositionally biased region" description="Acidic residues" evidence="1">
    <location>
        <begin position="64"/>
        <end position="80"/>
    </location>
</feature>
<gene>
    <name evidence="3" type="primary">rpoD_3</name>
    <name evidence="3" type="ORF">NCTC11421_01131</name>
</gene>
<evidence type="ECO:0000259" key="2">
    <source>
        <dbReference type="Pfam" id="PF04546"/>
    </source>
</evidence>
<dbReference type="Gene3D" id="1.10.601.10">
    <property type="entry name" value="RNA Polymerase Primary Sigma Factor"/>
    <property type="match status" value="1"/>
</dbReference>
<dbReference type="EMBL" id="UGRI01000001">
    <property type="protein sequence ID" value="SUA21024.1"/>
    <property type="molecule type" value="Genomic_DNA"/>
</dbReference>
<evidence type="ECO:0000313" key="3">
    <source>
        <dbReference type="EMBL" id="SUA21024.1"/>
    </source>
</evidence>
<dbReference type="GO" id="GO:0003677">
    <property type="term" value="F:DNA binding"/>
    <property type="evidence" value="ECO:0007669"/>
    <property type="project" value="InterPro"/>
</dbReference>
<dbReference type="AlphaFoldDB" id="A0A378VWF2"/>
<reference evidence="3" key="1">
    <citation type="submission" date="2018-06" db="EMBL/GenBank/DDBJ databases">
        <authorList>
            <consortium name="Pathogen Informatics"/>
            <person name="Doyle S."/>
        </authorList>
    </citation>
    <scope>NUCLEOTIDE SEQUENCE [LARGE SCALE GENOMIC DNA]</scope>
    <source>
        <strain evidence="3">NCTC11421</strain>
    </source>
</reference>
<sequence>MVQAISACPGSIAEILELIEKICKDEIRVDEVVEAIIDPNEVLLNELGLGHLETTAPEKPSNDNSDENEDDEESEEDADEISAANLAELKQKVIGHFAQIEKDYKK</sequence>
<dbReference type="Pfam" id="PF04546">
    <property type="entry name" value="Sigma70_ner"/>
    <property type="match status" value="1"/>
</dbReference>
<accession>A0A378VWF2</accession>
<feature type="domain" description="RNA polymerase sigma factor 70 non-essential" evidence="2">
    <location>
        <begin position="8"/>
        <end position="106"/>
    </location>
</feature>
<dbReference type="InterPro" id="IPR007631">
    <property type="entry name" value="RNA_pol_sigma_70_non-ess"/>
</dbReference>
<proteinExistence type="predicted"/>
<name>A0A378VWF2_NEIGO</name>
<dbReference type="InterPro" id="IPR013325">
    <property type="entry name" value="RNA_pol_sigma_r2"/>
</dbReference>
<protein>
    <submittedName>
        <fullName evidence="3">RNA polymerase sigma factor RpoD</fullName>
    </submittedName>
</protein>
<dbReference type="GO" id="GO:0016987">
    <property type="term" value="F:sigma factor activity"/>
    <property type="evidence" value="ECO:0007669"/>
    <property type="project" value="InterPro"/>
</dbReference>
<feature type="region of interest" description="Disordered" evidence="1">
    <location>
        <begin position="48"/>
        <end position="80"/>
    </location>
</feature>
<evidence type="ECO:0000256" key="1">
    <source>
        <dbReference type="SAM" id="MobiDB-lite"/>
    </source>
</evidence>
<dbReference type="SUPFAM" id="SSF88946">
    <property type="entry name" value="Sigma2 domain of RNA polymerase sigma factors"/>
    <property type="match status" value="1"/>
</dbReference>